<evidence type="ECO:0000256" key="1">
    <source>
        <dbReference type="ARBA" id="ARBA00008007"/>
    </source>
</evidence>
<evidence type="ECO:0000259" key="3">
    <source>
        <dbReference type="Pfam" id="PF18912"/>
    </source>
</evidence>
<protein>
    <submittedName>
        <fullName evidence="4">ComF family protein</fullName>
    </submittedName>
</protein>
<evidence type="ECO:0000259" key="2">
    <source>
        <dbReference type="Pfam" id="PF00156"/>
    </source>
</evidence>
<gene>
    <name evidence="4" type="ORF">SAMN02910280_1040</name>
</gene>
<dbReference type="Proteomes" id="UP000183461">
    <property type="component" value="Unassembled WGS sequence"/>
</dbReference>
<dbReference type="Pfam" id="PF18912">
    <property type="entry name" value="DZR_2"/>
    <property type="match status" value="1"/>
</dbReference>
<feature type="domain" description="Phosphoribosyltransferase" evidence="2">
    <location>
        <begin position="120"/>
        <end position="221"/>
    </location>
</feature>
<evidence type="ECO:0000313" key="4">
    <source>
        <dbReference type="EMBL" id="SFW20577.1"/>
    </source>
</evidence>
<dbReference type="Gene3D" id="3.40.50.2020">
    <property type="match status" value="1"/>
</dbReference>
<evidence type="ECO:0000313" key="5">
    <source>
        <dbReference type="Proteomes" id="UP000183461"/>
    </source>
</evidence>
<organism evidence="4 5">
    <name type="scientific">Ruminococcus flavefaciens</name>
    <dbReference type="NCBI Taxonomy" id="1265"/>
    <lineage>
        <taxon>Bacteria</taxon>
        <taxon>Bacillati</taxon>
        <taxon>Bacillota</taxon>
        <taxon>Clostridia</taxon>
        <taxon>Eubacteriales</taxon>
        <taxon>Oscillospiraceae</taxon>
        <taxon>Ruminococcus</taxon>
    </lineage>
</organism>
<dbReference type="PANTHER" id="PTHR47505">
    <property type="entry name" value="DNA UTILIZATION PROTEIN YHGH"/>
    <property type="match status" value="1"/>
</dbReference>
<dbReference type="AlphaFoldDB" id="A0A1K1MBX9"/>
<dbReference type="RefSeq" id="WP_072299415.1">
    <property type="nucleotide sequence ID" value="NZ_FPIP01000002.1"/>
</dbReference>
<dbReference type="PANTHER" id="PTHR47505:SF1">
    <property type="entry name" value="DNA UTILIZATION PROTEIN YHGH"/>
    <property type="match status" value="1"/>
</dbReference>
<reference evidence="4 5" key="1">
    <citation type="submission" date="2016-11" db="EMBL/GenBank/DDBJ databases">
        <authorList>
            <person name="Jaros S."/>
            <person name="Januszkiewicz K."/>
            <person name="Wedrychowicz H."/>
        </authorList>
    </citation>
    <scope>NUCLEOTIDE SEQUENCE [LARGE SCALE GENOMIC DNA]</scope>
    <source>
        <strain evidence="4 5">YL228</strain>
    </source>
</reference>
<proteinExistence type="inferred from homology"/>
<feature type="domain" description="Double zinc ribbon" evidence="3">
    <location>
        <begin position="9"/>
        <end position="44"/>
    </location>
</feature>
<dbReference type="InterPro" id="IPR000836">
    <property type="entry name" value="PRTase_dom"/>
</dbReference>
<accession>A0A1K1MBX9</accession>
<name>A0A1K1MBX9_RUMFL</name>
<sequence length="223" mass="24565">MRFLWKRRLLHLFFPTRCPVCGTLIGAMERFCAECTAKLSVYSGSFNIEGAESFTAAFDYDENVKPAIILLKNGTDGNAAYALGEALAERLKAEGIDKKTDVVIPAPMHKRDIRRRGFNQSVLIAREVGRVLGLPVDTKSVVKSRHTHSQKELSRVSRAVNLKSAFTASADIKGKNVLLIDDICTTGSTLREITSALKKAGAAKVYCACCCKTRSRKYESETN</sequence>
<dbReference type="EMBL" id="FPIP01000002">
    <property type="protein sequence ID" value="SFW20577.1"/>
    <property type="molecule type" value="Genomic_DNA"/>
</dbReference>
<dbReference type="InterPro" id="IPR051910">
    <property type="entry name" value="ComF/GntX_DNA_util-trans"/>
</dbReference>
<comment type="similarity">
    <text evidence="1">Belongs to the ComF/GntX family.</text>
</comment>
<dbReference type="InterPro" id="IPR044005">
    <property type="entry name" value="DZR_2"/>
</dbReference>
<dbReference type="InterPro" id="IPR029057">
    <property type="entry name" value="PRTase-like"/>
</dbReference>
<dbReference type="CDD" id="cd06223">
    <property type="entry name" value="PRTases_typeI"/>
    <property type="match status" value="1"/>
</dbReference>
<dbReference type="Pfam" id="PF00156">
    <property type="entry name" value="Pribosyltran"/>
    <property type="match status" value="1"/>
</dbReference>
<dbReference type="SUPFAM" id="SSF53271">
    <property type="entry name" value="PRTase-like"/>
    <property type="match status" value="1"/>
</dbReference>